<comment type="similarity">
    <text evidence="2 6">Belongs to the class-I pyridoxal-phosphate-dependent aminotransferase family.</text>
</comment>
<dbReference type="GO" id="GO:0006520">
    <property type="term" value="P:amino acid metabolic process"/>
    <property type="evidence" value="ECO:0007669"/>
    <property type="project" value="InterPro"/>
</dbReference>
<dbReference type="STRING" id="474950.SAMN05421771_1562"/>
<dbReference type="InterPro" id="IPR050596">
    <property type="entry name" value="AspAT/PAT-like"/>
</dbReference>
<evidence type="ECO:0000256" key="6">
    <source>
        <dbReference type="RuleBase" id="RU000481"/>
    </source>
</evidence>
<evidence type="ECO:0000256" key="3">
    <source>
        <dbReference type="ARBA" id="ARBA00022576"/>
    </source>
</evidence>
<keyword evidence="4 6" id="KW-0808">Transferase</keyword>
<feature type="domain" description="Aminotransferase class I/classII large" evidence="7">
    <location>
        <begin position="51"/>
        <end position="401"/>
    </location>
</feature>
<organism evidence="8 9">
    <name type="scientific">Granulicella pectinivorans</name>
    <dbReference type="NCBI Taxonomy" id="474950"/>
    <lineage>
        <taxon>Bacteria</taxon>
        <taxon>Pseudomonadati</taxon>
        <taxon>Acidobacteriota</taxon>
        <taxon>Terriglobia</taxon>
        <taxon>Terriglobales</taxon>
        <taxon>Acidobacteriaceae</taxon>
        <taxon>Granulicella</taxon>
    </lineage>
</organism>
<dbReference type="RefSeq" id="WP_089838161.1">
    <property type="nucleotide sequence ID" value="NZ_FOZL01000001.1"/>
</dbReference>
<comment type="cofactor">
    <cofactor evidence="1 6">
        <name>pyridoxal 5'-phosphate</name>
        <dbReference type="ChEBI" id="CHEBI:597326"/>
    </cofactor>
</comment>
<dbReference type="CDD" id="cd00609">
    <property type="entry name" value="AAT_like"/>
    <property type="match status" value="1"/>
</dbReference>
<evidence type="ECO:0000259" key="7">
    <source>
        <dbReference type="Pfam" id="PF00155"/>
    </source>
</evidence>
<dbReference type="Pfam" id="PF00155">
    <property type="entry name" value="Aminotran_1_2"/>
    <property type="match status" value="1"/>
</dbReference>
<dbReference type="Gene3D" id="3.40.640.10">
    <property type="entry name" value="Type I PLP-dependent aspartate aminotransferase-like (Major domain)"/>
    <property type="match status" value="1"/>
</dbReference>
<evidence type="ECO:0000256" key="1">
    <source>
        <dbReference type="ARBA" id="ARBA00001933"/>
    </source>
</evidence>
<dbReference type="PANTHER" id="PTHR46383:SF1">
    <property type="entry name" value="ASPARTATE AMINOTRANSFERASE"/>
    <property type="match status" value="1"/>
</dbReference>
<dbReference type="InterPro" id="IPR004839">
    <property type="entry name" value="Aminotransferase_I/II_large"/>
</dbReference>
<dbReference type="Gene3D" id="3.90.1150.10">
    <property type="entry name" value="Aspartate Aminotransferase, domain 1"/>
    <property type="match status" value="1"/>
</dbReference>
<dbReference type="InterPro" id="IPR015422">
    <property type="entry name" value="PyrdxlP-dep_Trfase_small"/>
</dbReference>
<evidence type="ECO:0000256" key="2">
    <source>
        <dbReference type="ARBA" id="ARBA00007441"/>
    </source>
</evidence>
<dbReference type="OrthoDB" id="9803354at2"/>
<dbReference type="InterPro" id="IPR015421">
    <property type="entry name" value="PyrdxlP-dep_Trfase_major"/>
</dbReference>
<dbReference type="InterPro" id="IPR004838">
    <property type="entry name" value="NHTrfase_class1_PyrdxlP-BS"/>
</dbReference>
<reference evidence="8 9" key="1">
    <citation type="submission" date="2016-10" db="EMBL/GenBank/DDBJ databases">
        <authorList>
            <person name="de Groot N.N."/>
        </authorList>
    </citation>
    <scope>NUCLEOTIDE SEQUENCE [LARGE SCALE GENOMIC DNA]</scope>
    <source>
        <strain evidence="8 9">DSM 21001</strain>
    </source>
</reference>
<keyword evidence="3 6" id="KW-0032">Aminotransferase</keyword>
<dbReference type="EC" id="2.6.1.-" evidence="6"/>
<dbReference type="AlphaFoldDB" id="A0A1I6LZS1"/>
<evidence type="ECO:0000313" key="8">
    <source>
        <dbReference type="EMBL" id="SFS08937.1"/>
    </source>
</evidence>
<accession>A0A1I6LZS1</accession>
<keyword evidence="5" id="KW-0663">Pyridoxal phosphate</keyword>
<dbReference type="InterPro" id="IPR015424">
    <property type="entry name" value="PyrdxlP-dep_Trfase"/>
</dbReference>
<name>A0A1I6LZS1_9BACT</name>
<dbReference type="FunFam" id="3.40.640.10:FF:000033">
    <property type="entry name" value="Aspartate aminotransferase"/>
    <property type="match status" value="1"/>
</dbReference>
<dbReference type="SUPFAM" id="SSF53383">
    <property type="entry name" value="PLP-dependent transferases"/>
    <property type="match status" value="1"/>
</dbReference>
<proteinExistence type="inferred from homology"/>
<protein>
    <recommendedName>
        <fullName evidence="6">Aminotransferase</fullName>
        <ecNumber evidence="6">2.6.1.-</ecNumber>
    </recommendedName>
</protein>
<keyword evidence="9" id="KW-1185">Reference proteome</keyword>
<dbReference type="PANTHER" id="PTHR46383">
    <property type="entry name" value="ASPARTATE AMINOTRANSFERASE"/>
    <property type="match status" value="1"/>
</dbReference>
<dbReference type="EMBL" id="FOZL01000001">
    <property type="protein sequence ID" value="SFS08937.1"/>
    <property type="molecule type" value="Genomic_DNA"/>
</dbReference>
<dbReference type="Proteomes" id="UP000199024">
    <property type="component" value="Unassembled WGS sequence"/>
</dbReference>
<dbReference type="GO" id="GO:0008483">
    <property type="term" value="F:transaminase activity"/>
    <property type="evidence" value="ECO:0007669"/>
    <property type="project" value="UniProtKB-KW"/>
</dbReference>
<dbReference type="PROSITE" id="PS00105">
    <property type="entry name" value="AA_TRANSFER_CLASS_1"/>
    <property type="match status" value="1"/>
</dbReference>
<sequence>MSASSATLTTPVAASSPARKILTDRINRIEVSATMAITAEALKLKSQGVDLADFGAGEPHFSTPEHIKQAAIEAIEKNFTRYTNVAGVPEVRKAIVDRHAADFGSSYAVDECVFTTGGKLALFNAIQVLVDHGDEVILPVPYWVSYKDIIQYAGGVPVYVESLESENFRITAEMIEAAITPKTKCIILNTPSNPSGAIIAPEDVEAIVRLAHSRGIYLLIDECYVYLTFSGEVISAGKFTDCKEHIIILGSLSKTYAMTGWRAGYALGPKPIIAAMSKLQSQSTSNSASMVQKASIAAVAGPQECVAEMRADYIKLRDRILEGFKTIPGLTCTVPQGAFYVYPNVSAFFGKGGIETASDVAAKLLSEAHVVCVPGEPFGTSEHIRLSYAVSESVVDEGLKRMREFFAGLK</sequence>
<dbReference type="GO" id="GO:0030170">
    <property type="term" value="F:pyridoxal phosphate binding"/>
    <property type="evidence" value="ECO:0007669"/>
    <property type="project" value="InterPro"/>
</dbReference>
<evidence type="ECO:0000256" key="4">
    <source>
        <dbReference type="ARBA" id="ARBA00022679"/>
    </source>
</evidence>
<evidence type="ECO:0000313" key="9">
    <source>
        <dbReference type="Proteomes" id="UP000199024"/>
    </source>
</evidence>
<gene>
    <name evidence="8" type="ORF">SAMN05421771_1562</name>
</gene>
<evidence type="ECO:0000256" key="5">
    <source>
        <dbReference type="ARBA" id="ARBA00022898"/>
    </source>
</evidence>